<dbReference type="EMBL" id="PKRZ01000001">
    <property type="protein sequence ID" value="PUA16212.1"/>
    <property type="molecule type" value="Genomic_DNA"/>
</dbReference>
<dbReference type="EMBL" id="LKLN01000076">
    <property type="protein sequence ID" value="KSU02898.1"/>
    <property type="molecule type" value="Genomic_DNA"/>
</dbReference>
<reference evidence="7" key="4">
    <citation type="submission" date="2016-08" db="EMBL/GenBank/DDBJ databases">
        <title>Genome-wide comparison reveals a probiotic strain Lactococcus lactis WFLU12 isolated from the gastrointestinal tract of olive flounder (Paralichythys olivaceus) harboring genes supporting probiotic action.</title>
        <authorList>
            <person name="Nguyen T.L."/>
        </authorList>
    </citation>
    <scope>NUCLEOTIDE SEQUENCE</scope>
    <source>
        <strain evidence="7">WFLU12</strain>
    </source>
</reference>
<dbReference type="Proteomes" id="UP000053612">
    <property type="component" value="Unassembled WGS sequence"/>
</dbReference>
<sequence length="38" mass="4452">MKTQTEKITQKVENEKSIKDNLEIIHSLNDLLYNGSLY</sequence>
<gene>
    <name evidence="7" type="ORF">CYU10_002080</name>
    <name evidence="3" type="ORF">JCM5805K_1745</name>
    <name evidence="4" type="ORF">KF282_2102</name>
    <name evidence="1" type="ORF">LL275_1104</name>
    <name evidence="2" type="ORF">LLUC06_1119</name>
    <name evidence="5" type="ORF">LMG9449_1803</name>
    <name evidence="6" type="ORF">M20_2214</name>
</gene>
<dbReference type="EMBL" id="CP015897">
    <property type="protein sequence ID" value="ARD98734.1"/>
    <property type="molecule type" value="Genomic_DNA"/>
</dbReference>
<proteinExistence type="predicted"/>
<evidence type="ECO:0000313" key="8">
    <source>
        <dbReference type="Proteomes" id="UP000031847"/>
    </source>
</evidence>
<organism evidence="3 8">
    <name type="scientific">Lactococcus lactis subsp. lactis</name>
    <name type="common">Streptococcus lactis</name>
    <dbReference type="NCBI Taxonomy" id="1360"/>
    <lineage>
        <taxon>Bacteria</taxon>
        <taxon>Bacillati</taxon>
        <taxon>Bacillota</taxon>
        <taxon>Bacilli</taxon>
        <taxon>Lactobacillales</taxon>
        <taxon>Streptococcaceae</taxon>
        <taxon>Lactococcus</taxon>
    </lineage>
</organism>
<evidence type="ECO:0000313" key="12">
    <source>
        <dbReference type="Proteomes" id="UP000192085"/>
    </source>
</evidence>
<evidence type="ECO:0000313" key="5">
    <source>
        <dbReference type="EMBL" id="KSU17219.1"/>
    </source>
</evidence>
<reference evidence="12 13" key="5">
    <citation type="journal article" date="2017" name="BMC Genomics">
        <title>Comparative and functional genomics of the Lactococcus lactis taxon; insights into evolution and niche adaptation.</title>
        <authorList>
            <person name="Kelleher P."/>
            <person name="Bottacini F."/>
            <person name="Mahony J."/>
            <person name="Kilcawley K.N."/>
            <person name="van Sinderen D."/>
        </authorList>
    </citation>
    <scope>NUCLEOTIDE SEQUENCE [LARGE SCALE GENOMIC DNA]</scope>
    <source>
        <strain evidence="1 12">275</strain>
        <strain evidence="2 13">UC06</strain>
    </source>
</reference>
<dbReference type="Proteomes" id="UP000053719">
    <property type="component" value="Unassembled WGS sequence"/>
</dbReference>
<evidence type="ECO:0000313" key="7">
    <source>
        <dbReference type="EMBL" id="PUA16212.1"/>
    </source>
</evidence>
<dbReference type="Proteomes" id="UP000192085">
    <property type="component" value="Chromosome"/>
</dbReference>
<dbReference type="Proteomes" id="UP000234865">
    <property type="component" value="Unassembled WGS sequence"/>
</dbReference>
<evidence type="ECO:0000313" key="3">
    <source>
        <dbReference type="EMBL" id="GAM80634.1"/>
    </source>
</evidence>
<dbReference type="PATRIC" id="fig|1360.100.peg.1188"/>
<evidence type="ECO:0000313" key="11">
    <source>
        <dbReference type="Proteomes" id="UP000053719"/>
    </source>
</evidence>
<dbReference type="AlphaFoldDB" id="A0A0B8R304"/>
<evidence type="ECO:0000313" key="4">
    <source>
        <dbReference type="EMBL" id="KSU02898.1"/>
    </source>
</evidence>
<evidence type="ECO:0000313" key="13">
    <source>
        <dbReference type="Proteomes" id="UP000192095"/>
    </source>
</evidence>
<evidence type="ECO:0000313" key="14">
    <source>
        <dbReference type="Proteomes" id="UP000234865"/>
    </source>
</evidence>
<dbReference type="Proteomes" id="UP000192095">
    <property type="component" value="Chromosome"/>
</dbReference>
<dbReference type="EMBL" id="LKLS01000142">
    <property type="protein sequence ID" value="KSU17219.1"/>
    <property type="molecule type" value="Genomic_DNA"/>
</dbReference>
<name>A0A0B8R304_LACLL</name>
<evidence type="ECO:0000313" key="9">
    <source>
        <dbReference type="Proteomes" id="UP000053058"/>
    </source>
</evidence>
<reference evidence="4" key="6">
    <citation type="journal article" date="2017" name="Genome Announc.">
        <title>Draft Genome Sequences of 24 Lactococcus lactis Strains.</title>
        <authorList>
            <person name="Backus L."/>
            <person name="Wels M."/>
            <person name="Boekhorst J."/>
            <person name="Dijkstra A.R."/>
            <person name="Beerthuyzen M."/>
            <person name="Kelly W.J."/>
            <person name="Siezen R.J."/>
            <person name="van Hijum S.A."/>
            <person name="Bachmann H."/>
        </authorList>
    </citation>
    <scope>NUCLEOTIDE SEQUENCE</scope>
    <source>
        <strain evidence="4">KF282</strain>
        <strain evidence="5">LMG9447</strain>
        <strain evidence="6">M20</strain>
    </source>
</reference>
<dbReference type="EMBL" id="LKLU01000130">
    <property type="protein sequence ID" value="KSU18433.1"/>
    <property type="molecule type" value="Genomic_DNA"/>
</dbReference>
<evidence type="ECO:0000313" key="2">
    <source>
        <dbReference type="EMBL" id="ARE20664.1"/>
    </source>
</evidence>
<dbReference type="Proteomes" id="UP000031847">
    <property type="component" value="Unassembled WGS sequence"/>
</dbReference>
<evidence type="ECO:0000313" key="10">
    <source>
        <dbReference type="Proteomes" id="UP000053612"/>
    </source>
</evidence>
<protein>
    <submittedName>
        <fullName evidence="3">Uncharacterized protein</fullName>
    </submittedName>
</protein>
<evidence type="ECO:0000313" key="1">
    <source>
        <dbReference type="EMBL" id="ARD98734.1"/>
    </source>
</evidence>
<accession>A0A0B8R304</accession>
<dbReference type="EMBL" id="BBSI01000023">
    <property type="protein sequence ID" value="GAM80634.1"/>
    <property type="molecule type" value="Genomic_DNA"/>
</dbReference>
<dbReference type="Proteomes" id="UP000053058">
    <property type="component" value="Unassembled WGS sequence"/>
</dbReference>
<reference evidence="14" key="3">
    <citation type="submission" date="2016-08" db="EMBL/GenBank/DDBJ databases">
        <title>Comparative genomics of Lactococcus lactis strain WFLU12 isolated from the gastrointestinal tract of wild olive flounder (Paralichythys olivaceus).</title>
        <authorList>
            <person name="Nguyen T.L."/>
            <person name="Kim D.-H."/>
        </authorList>
    </citation>
    <scope>NUCLEOTIDE SEQUENCE [LARGE SCALE GENOMIC DNA]</scope>
    <source>
        <strain evidence="14">WFLU12</strain>
    </source>
</reference>
<evidence type="ECO:0000313" key="6">
    <source>
        <dbReference type="EMBL" id="KSU18433.1"/>
    </source>
</evidence>
<reference evidence="9 10" key="2">
    <citation type="submission" date="2015-10" db="EMBL/GenBank/DDBJ databases">
        <title>Draft Genome Sequences of 11 Lactococcus lactis subspecies cremoris strains.</title>
        <authorList>
            <person name="Wels M."/>
            <person name="Backus L."/>
            <person name="Boekhorst J."/>
            <person name="Dijkstra A."/>
            <person name="Beerthuizen M."/>
            <person name="Kelly W."/>
            <person name="Siezen R."/>
            <person name="Bachmann H."/>
            <person name="Van Hijum S."/>
        </authorList>
    </citation>
    <scope>NUCLEOTIDE SEQUENCE [LARGE SCALE GENOMIC DNA]</scope>
    <source>
        <strain evidence="9">KF282</strain>
        <strain evidence="10">LMG9449</strain>
        <strain evidence="11">M20</strain>
    </source>
</reference>
<reference evidence="3 8" key="1">
    <citation type="submission" date="2015-01" db="EMBL/GenBank/DDBJ databases">
        <title>Lactococcus lactis subsp.lactis JCM 5805 whole genome shotgun sequence.</title>
        <authorList>
            <person name="Fujii T."/>
            <person name="Tomita Y."/>
            <person name="Ikushima S."/>
            <person name="Fujiwara D."/>
        </authorList>
    </citation>
    <scope>NUCLEOTIDE SEQUENCE [LARGE SCALE GENOMIC DNA]</scope>
    <source>
        <strain evidence="3 8">JCM 5805</strain>
    </source>
</reference>
<dbReference type="EMBL" id="CP015902">
    <property type="protein sequence ID" value="ARE20664.1"/>
    <property type="molecule type" value="Genomic_DNA"/>
</dbReference>